<dbReference type="Pfam" id="PF13508">
    <property type="entry name" value="Acetyltransf_7"/>
    <property type="match status" value="1"/>
</dbReference>
<reference evidence="4 5" key="1">
    <citation type="journal article" date="2020" name="Genome Biol. Evol.">
        <title>Rhizobium dioscoreae sp. nov., a plant growth-promoting bacterium isolated from yam (Dioscorea species).</title>
        <authorList>
            <person name="Ouyabe M."/>
            <person name="Tanaka N."/>
            <person name="Shiwa Y."/>
            <person name="Fujita N."/>
            <person name="Kikuno H."/>
            <person name="Babil P."/>
            <person name="Shiwachi H."/>
        </authorList>
    </citation>
    <scope>NUCLEOTIDE SEQUENCE [LARGE SCALE GENOMIC DNA]</scope>
    <source>
        <strain evidence="4 5">S-93</strain>
    </source>
</reference>
<dbReference type="PROSITE" id="PS51186">
    <property type="entry name" value="GNAT"/>
    <property type="match status" value="1"/>
</dbReference>
<dbReference type="SUPFAM" id="SSF55729">
    <property type="entry name" value="Acyl-CoA N-acyltransferases (Nat)"/>
    <property type="match status" value="1"/>
</dbReference>
<evidence type="ECO:0000259" key="3">
    <source>
        <dbReference type="PROSITE" id="PS51186"/>
    </source>
</evidence>
<organism evidence="4 5">
    <name type="scientific">Rhizobium dioscoreae</name>
    <dbReference type="NCBI Taxonomy" id="2653122"/>
    <lineage>
        <taxon>Bacteria</taxon>
        <taxon>Pseudomonadati</taxon>
        <taxon>Pseudomonadota</taxon>
        <taxon>Alphaproteobacteria</taxon>
        <taxon>Hyphomicrobiales</taxon>
        <taxon>Rhizobiaceae</taxon>
        <taxon>Rhizobium/Agrobacterium group</taxon>
        <taxon>Rhizobium</taxon>
    </lineage>
</organism>
<proteinExistence type="predicted"/>
<dbReference type="InterPro" id="IPR050832">
    <property type="entry name" value="Bact_Acetyltransf"/>
</dbReference>
<dbReference type="Gene3D" id="3.40.630.30">
    <property type="match status" value="1"/>
</dbReference>
<evidence type="ECO:0000256" key="2">
    <source>
        <dbReference type="ARBA" id="ARBA00023315"/>
    </source>
</evidence>
<evidence type="ECO:0000313" key="5">
    <source>
        <dbReference type="Proteomes" id="UP000390335"/>
    </source>
</evidence>
<evidence type="ECO:0000313" key="4">
    <source>
        <dbReference type="EMBL" id="GES48550.1"/>
    </source>
</evidence>
<keyword evidence="1" id="KW-0808">Transferase</keyword>
<gene>
    <name evidence="4" type="ORF">RsS93_11640</name>
</gene>
<dbReference type="Proteomes" id="UP000390335">
    <property type="component" value="Unassembled WGS sequence"/>
</dbReference>
<protein>
    <submittedName>
        <fullName evidence="4">N-acetyltransferase</fullName>
    </submittedName>
</protein>
<dbReference type="EMBL" id="BLAJ01000001">
    <property type="protein sequence ID" value="GES48550.1"/>
    <property type="molecule type" value="Genomic_DNA"/>
</dbReference>
<keyword evidence="2" id="KW-0012">Acyltransferase</keyword>
<dbReference type="PANTHER" id="PTHR43877:SF2">
    <property type="entry name" value="AMINOALKYLPHOSPHONATE N-ACETYLTRANSFERASE-RELATED"/>
    <property type="match status" value="1"/>
</dbReference>
<name>A0ABQ0YZK7_9HYPH</name>
<dbReference type="InterPro" id="IPR000182">
    <property type="entry name" value="GNAT_dom"/>
</dbReference>
<keyword evidence="5" id="KW-1185">Reference proteome</keyword>
<accession>A0ABQ0YZK7</accession>
<feature type="domain" description="N-acetyltransferase" evidence="3">
    <location>
        <begin position="6"/>
        <end position="152"/>
    </location>
</feature>
<dbReference type="PANTHER" id="PTHR43877">
    <property type="entry name" value="AMINOALKYLPHOSPHONATE N-ACETYLTRANSFERASE-RELATED-RELATED"/>
    <property type="match status" value="1"/>
</dbReference>
<dbReference type="InterPro" id="IPR016181">
    <property type="entry name" value="Acyl_CoA_acyltransferase"/>
</dbReference>
<comment type="caution">
    <text evidence="4">The sequence shown here is derived from an EMBL/GenBank/DDBJ whole genome shotgun (WGS) entry which is preliminary data.</text>
</comment>
<sequence length="156" mass="17749">MMKDKVSLRKLDLADMPAAAAVHRSSFNERLPTLAGLHTPEEDVGFWSAVVFKDCEIWGAEEEGGRLVGVIAFLEDWIDQLYVLPEAQGRGIGSRLLDIAKSAYPQLSLWTFQRNEPARRFYLKHGFFVVDESDGAGNEEKEPDVLYKWEARLHRL</sequence>
<dbReference type="CDD" id="cd04301">
    <property type="entry name" value="NAT_SF"/>
    <property type="match status" value="1"/>
</dbReference>
<evidence type="ECO:0000256" key="1">
    <source>
        <dbReference type="ARBA" id="ARBA00022679"/>
    </source>
</evidence>